<dbReference type="AlphaFoldDB" id="A0A917BMP7"/>
<sequence length="238" mass="24961">MALRTEHWGPADGPRALLVHGITSSAATMEELATAMAAAGWSCTAVDLPGHGTSGPATSYAFADVADAIHDQLGGGFDLYVGHSLGGAVGTVLLARHPDTAARAVLLDPALLAPPERLRSIVDGVLPAKEDGPAEVAAANPRWSPRTVELRVEATQAVDPDAVRAFVEDNVWDVREDAARVTVPVRVLVSTSDSAVAPQLLDELPAANPLWSFETVADTGHSLHRDRPEAVLERVLAQ</sequence>
<dbReference type="InterPro" id="IPR050266">
    <property type="entry name" value="AB_hydrolase_sf"/>
</dbReference>
<dbReference type="PANTHER" id="PTHR43798:SF33">
    <property type="entry name" value="HYDROLASE, PUTATIVE (AFU_ORTHOLOGUE AFUA_2G14860)-RELATED"/>
    <property type="match status" value="1"/>
</dbReference>
<dbReference type="GO" id="GO:0046464">
    <property type="term" value="P:acylglycerol catabolic process"/>
    <property type="evidence" value="ECO:0007669"/>
    <property type="project" value="TreeGrafter"/>
</dbReference>
<feature type="domain" description="AB hydrolase-1" evidence="1">
    <location>
        <begin position="17"/>
        <end position="233"/>
    </location>
</feature>
<reference evidence="2" key="1">
    <citation type="journal article" date="2014" name="Int. J. Syst. Evol. Microbiol.">
        <title>Complete genome sequence of Corynebacterium casei LMG S-19264T (=DSM 44701T), isolated from a smear-ripened cheese.</title>
        <authorList>
            <consortium name="US DOE Joint Genome Institute (JGI-PGF)"/>
            <person name="Walter F."/>
            <person name="Albersmeier A."/>
            <person name="Kalinowski J."/>
            <person name="Ruckert C."/>
        </authorList>
    </citation>
    <scope>NUCLEOTIDE SEQUENCE</scope>
    <source>
        <strain evidence="2">CGMCC 1.16067</strain>
    </source>
</reference>
<evidence type="ECO:0000313" key="2">
    <source>
        <dbReference type="EMBL" id="GGF49897.1"/>
    </source>
</evidence>
<dbReference type="RefSeq" id="WP_188780057.1">
    <property type="nucleotide sequence ID" value="NZ_BMKQ01000001.1"/>
</dbReference>
<dbReference type="InterPro" id="IPR000073">
    <property type="entry name" value="AB_hydrolase_1"/>
</dbReference>
<comment type="caution">
    <text evidence="2">The sequence shown here is derived from an EMBL/GenBank/DDBJ whole genome shotgun (WGS) entry which is preliminary data.</text>
</comment>
<evidence type="ECO:0000259" key="1">
    <source>
        <dbReference type="Pfam" id="PF12697"/>
    </source>
</evidence>
<proteinExistence type="predicted"/>
<dbReference type="Proteomes" id="UP000649179">
    <property type="component" value="Unassembled WGS sequence"/>
</dbReference>
<dbReference type="SUPFAM" id="SSF53474">
    <property type="entry name" value="alpha/beta-Hydrolases"/>
    <property type="match status" value="1"/>
</dbReference>
<accession>A0A917BMP7</accession>
<name>A0A917BMP7_9ACTN</name>
<dbReference type="InterPro" id="IPR029058">
    <property type="entry name" value="AB_hydrolase_fold"/>
</dbReference>
<gene>
    <name evidence="2" type="ORF">GCM10011519_24870</name>
</gene>
<keyword evidence="3" id="KW-1185">Reference proteome</keyword>
<keyword evidence="2" id="KW-0378">Hydrolase</keyword>
<evidence type="ECO:0000313" key="3">
    <source>
        <dbReference type="Proteomes" id="UP000649179"/>
    </source>
</evidence>
<dbReference type="Gene3D" id="3.40.50.1820">
    <property type="entry name" value="alpha/beta hydrolase"/>
    <property type="match status" value="1"/>
</dbReference>
<reference evidence="2" key="2">
    <citation type="submission" date="2020-09" db="EMBL/GenBank/DDBJ databases">
        <authorList>
            <person name="Sun Q."/>
            <person name="Zhou Y."/>
        </authorList>
    </citation>
    <scope>NUCLEOTIDE SEQUENCE</scope>
    <source>
        <strain evidence="2">CGMCC 1.16067</strain>
    </source>
</reference>
<dbReference type="Pfam" id="PF12697">
    <property type="entry name" value="Abhydrolase_6"/>
    <property type="match status" value="1"/>
</dbReference>
<dbReference type="PANTHER" id="PTHR43798">
    <property type="entry name" value="MONOACYLGLYCEROL LIPASE"/>
    <property type="match status" value="1"/>
</dbReference>
<protein>
    <submittedName>
        <fullName evidence="2">Alpha/beta hydrolase</fullName>
    </submittedName>
</protein>
<dbReference type="GO" id="GO:0016020">
    <property type="term" value="C:membrane"/>
    <property type="evidence" value="ECO:0007669"/>
    <property type="project" value="TreeGrafter"/>
</dbReference>
<dbReference type="GO" id="GO:0047372">
    <property type="term" value="F:monoacylglycerol lipase activity"/>
    <property type="evidence" value="ECO:0007669"/>
    <property type="project" value="TreeGrafter"/>
</dbReference>
<organism evidence="2 3">
    <name type="scientific">Marmoricola endophyticus</name>
    <dbReference type="NCBI Taxonomy" id="2040280"/>
    <lineage>
        <taxon>Bacteria</taxon>
        <taxon>Bacillati</taxon>
        <taxon>Actinomycetota</taxon>
        <taxon>Actinomycetes</taxon>
        <taxon>Propionibacteriales</taxon>
        <taxon>Nocardioidaceae</taxon>
        <taxon>Marmoricola</taxon>
    </lineage>
</organism>
<dbReference type="EMBL" id="BMKQ01000001">
    <property type="protein sequence ID" value="GGF49897.1"/>
    <property type="molecule type" value="Genomic_DNA"/>
</dbReference>